<gene>
    <name evidence="1" type="primary">WBGene00108854</name>
</gene>
<dbReference type="PANTHER" id="PTHR31967:SF20">
    <property type="entry name" value="GROUND-LIKE DOMAIN-CONTAINING PROTEIN"/>
    <property type="match status" value="1"/>
</dbReference>
<evidence type="ECO:0000313" key="2">
    <source>
        <dbReference type="Proteomes" id="UP000005239"/>
    </source>
</evidence>
<dbReference type="OrthoDB" id="5831900at2759"/>
<keyword evidence="2" id="KW-1185">Reference proteome</keyword>
<reference evidence="2" key="1">
    <citation type="journal article" date="2008" name="Nat. Genet.">
        <title>The Pristionchus pacificus genome provides a unique perspective on nematode lifestyle and parasitism.</title>
        <authorList>
            <person name="Dieterich C."/>
            <person name="Clifton S.W."/>
            <person name="Schuster L.N."/>
            <person name="Chinwalla A."/>
            <person name="Delehaunty K."/>
            <person name="Dinkelacker I."/>
            <person name="Fulton L."/>
            <person name="Fulton R."/>
            <person name="Godfrey J."/>
            <person name="Minx P."/>
            <person name="Mitreva M."/>
            <person name="Roeseler W."/>
            <person name="Tian H."/>
            <person name="Witte H."/>
            <person name="Yang S.P."/>
            <person name="Wilson R.K."/>
            <person name="Sommer R.J."/>
        </authorList>
    </citation>
    <scope>NUCLEOTIDE SEQUENCE [LARGE SCALE GENOMIC DNA]</scope>
    <source>
        <strain evidence="2">PS312</strain>
    </source>
</reference>
<organism evidence="1 2">
    <name type="scientific">Pristionchus pacificus</name>
    <name type="common">Parasitic nematode worm</name>
    <dbReference type="NCBI Taxonomy" id="54126"/>
    <lineage>
        <taxon>Eukaryota</taxon>
        <taxon>Metazoa</taxon>
        <taxon>Ecdysozoa</taxon>
        <taxon>Nematoda</taxon>
        <taxon>Chromadorea</taxon>
        <taxon>Rhabditida</taxon>
        <taxon>Rhabditina</taxon>
        <taxon>Diplogasteromorpha</taxon>
        <taxon>Diplogasteroidea</taxon>
        <taxon>Neodiplogasteridae</taxon>
        <taxon>Pristionchus</taxon>
    </lineage>
</organism>
<dbReference type="Proteomes" id="UP000005239">
    <property type="component" value="Unassembled WGS sequence"/>
</dbReference>
<dbReference type="InterPro" id="IPR007284">
    <property type="entry name" value="Ground-like_dom"/>
</dbReference>
<dbReference type="EnsemblMetazoa" id="PPA19300.1">
    <property type="protein sequence ID" value="PPA19300.1"/>
    <property type="gene ID" value="WBGene00108854"/>
</dbReference>
<accession>A0A8R1YFG3</accession>
<reference evidence="1" key="2">
    <citation type="submission" date="2022-06" db="UniProtKB">
        <authorList>
            <consortium name="EnsemblMetazoa"/>
        </authorList>
    </citation>
    <scope>IDENTIFICATION</scope>
    <source>
        <strain evidence="1">PS312</strain>
    </source>
</reference>
<dbReference type="PANTHER" id="PTHR31967">
    <property type="entry name" value="GROUNDHOG (HEDGEHOG-LIKE FAMILY)-RELATED"/>
    <property type="match status" value="1"/>
</dbReference>
<name>A0A2A6B782_PRIPA</name>
<accession>A0A2A6B782</accession>
<protein>
    <submittedName>
        <fullName evidence="1">Grd-15</fullName>
    </submittedName>
</protein>
<dbReference type="Pfam" id="PF04155">
    <property type="entry name" value="Ground-like"/>
    <property type="match status" value="1"/>
</dbReference>
<dbReference type="AlphaFoldDB" id="A0A2A6B782"/>
<evidence type="ECO:0000313" key="1">
    <source>
        <dbReference type="EnsemblMetazoa" id="PPA19300.1"/>
    </source>
</evidence>
<sequence>MIRLLAPLIFLHAVEASNNFTVEQVEVFSAPPSNLPLTKVEVMGKQVFVRQPLSLPKREVSQFDDITAKLFSPFIARVDGVSERVTTTTTRAPPTKAVRTRRNYGGSYGGGYDTYPQKPKYPLSQCFTNDAGFMCCNKKLQSLIHDTFANLTADPKFQNCNTQKIANELQNKAQEAFGTDFEAITAIGDFASKTHFYSDLICKTEKAGRCVYQATILYHCRIPRTHFYSNLICKTEKRFMLAYATPNRHTKPPTPPADPPAYRKFREALDANKAPLVHTRMAIQPTTLFTVPKAL</sequence>
<proteinExistence type="predicted"/>